<dbReference type="Pfam" id="PF02687">
    <property type="entry name" value="FtsX"/>
    <property type="match status" value="2"/>
</dbReference>
<dbReference type="AlphaFoldDB" id="A0A1I1GPC5"/>
<evidence type="ECO:0000256" key="6">
    <source>
        <dbReference type="ARBA" id="ARBA00038076"/>
    </source>
</evidence>
<organism evidence="9 10">
    <name type="scientific">Nocardioides terrae</name>
    <dbReference type="NCBI Taxonomy" id="574651"/>
    <lineage>
        <taxon>Bacteria</taxon>
        <taxon>Bacillati</taxon>
        <taxon>Actinomycetota</taxon>
        <taxon>Actinomycetes</taxon>
        <taxon>Propionibacteriales</taxon>
        <taxon>Nocardioidaceae</taxon>
        <taxon>Nocardioides</taxon>
    </lineage>
</organism>
<feature type="transmembrane region" description="Helical" evidence="7">
    <location>
        <begin position="444"/>
        <end position="470"/>
    </location>
</feature>
<keyword evidence="10" id="KW-1185">Reference proteome</keyword>
<dbReference type="InterPro" id="IPR003838">
    <property type="entry name" value="ABC3_permease_C"/>
</dbReference>
<evidence type="ECO:0000256" key="2">
    <source>
        <dbReference type="ARBA" id="ARBA00022475"/>
    </source>
</evidence>
<keyword evidence="5 7" id="KW-0472">Membrane</keyword>
<dbReference type="Proteomes" id="UP000198832">
    <property type="component" value="Unassembled WGS sequence"/>
</dbReference>
<dbReference type="GO" id="GO:0005886">
    <property type="term" value="C:plasma membrane"/>
    <property type="evidence" value="ECO:0007669"/>
    <property type="project" value="UniProtKB-SubCell"/>
</dbReference>
<reference evidence="9 10" key="1">
    <citation type="submission" date="2016-10" db="EMBL/GenBank/DDBJ databases">
        <authorList>
            <person name="de Groot N.N."/>
        </authorList>
    </citation>
    <scope>NUCLEOTIDE SEQUENCE [LARGE SCALE GENOMIC DNA]</scope>
    <source>
        <strain evidence="9 10">CGMCC 1.7056</strain>
    </source>
</reference>
<sequence length="889" mass="92469">MRRWLTGWRVSLRLARRDLARHRGRAIIALVMVTLPVLAVVGADVLMQTAKVSATEGMDRRLGTVATARVEILDTLTGVVQAPDPLNGLGSGEPLSRPTSVGDIEGVIGHRTMLPMPTQTTEVVRTPHGKETMVGTQLDASAPLARGLFRLESGRWPATPDEVVVNKAARDRGVGNTLTAVQADGTETTREVVGTVADATVRSAAIVVGLPGSLPVLDDAGPSQAWLVDGPPISWSQLERLNALGVTVTDRQIATHPGDYPDPLQYSSSDSGTTMQVVALIVVMALIEVVLLAGPAFAVGARKQQRSIALLVASGGTPAQARRVILAGGVVLGAIAAVVGVVGGIGAAWLLQPLVQRFSGDWLGPFDVPWPHLLAVAAFGLLSALTACVVPAWIASRQDVVAVLAGRRGDPKPGRAFPVLGVVLFAVGILMAFLGAGGHGELTVAWSAVVCVLGMVLLVPVVVSWVALVAGRFPLAIRFAARDAVRHRTRTTPAVAAVAATVAGVVALGIGTSSDERENRETYQPSLVMGDASVTPSYSYVSVDDGPTDWSQVEDVVRDRVPGARITEVAGVAQPVSGDSWTDVQFRDPAAATAAVDEGQGEISPGTWGSTLGSDVLVSDGGRLPPLVTAADPGGDVARALRSGRAVVFSSDRSKAALERVTVEVQPTDDEGQPVDPHSVDVPATVLYRAEDAATPVRAILPPALAQRAGIDAAVVGLDVEQPHLSKTAQKDLDAALQDLATPATVYVERGYEADPMARIVQWVLAALGAILMLGGTLTASFLALSDARPDLATLQAVGAAPRTRRAVAAAYTFVVGFVGAVLGMLVGFVPGLAITWPLTAESYADGRGPYLEVPWLMIAVVVLGLPVLTALVVGLFTRSRLPMATRIG</sequence>
<feature type="domain" description="ABC3 transporter permease C-terminal" evidence="8">
    <location>
        <begin position="764"/>
        <end position="877"/>
    </location>
</feature>
<comment type="similarity">
    <text evidence="6">Belongs to the ABC-4 integral membrane protein family.</text>
</comment>
<feature type="transmembrane region" description="Helical" evidence="7">
    <location>
        <begin position="277"/>
        <end position="299"/>
    </location>
</feature>
<evidence type="ECO:0000313" key="10">
    <source>
        <dbReference type="Proteomes" id="UP000198832"/>
    </source>
</evidence>
<evidence type="ECO:0000256" key="3">
    <source>
        <dbReference type="ARBA" id="ARBA00022692"/>
    </source>
</evidence>
<dbReference type="RefSeq" id="WP_091121642.1">
    <property type="nucleotide sequence ID" value="NZ_FOLB01000004.1"/>
</dbReference>
<dbReference type="OrthoDB" id="3405625at2"/>
<accession>A0A1I1GPC5</accession>
<keyword evidence="2" id="KW-1003">Cell membrane</keyword>
<dbReference type="EMBL" id="FOLB01000004">
    <property type="protein sequence ID" value="SFC13619.1"/>
    <property type="molecule type" value="Genomic_DNA"/>
</dbReference>
<gene>
    <name evidence="9" type="ORF">SAMN04487968_10427</name>
</gene>
<evidence type="ECO:0000256" key="5">
    <source>
        <dbReference type="ARBA" id="ARBA00023136"/>
    </source>
</evidence>
<feature type="transmembrane region" description="Helical" evidence="7">
    <location>
        <begin position="854"/>
        <end position="877"/>
    </location>
</feature>
<evidence type="ECO:0000259" key="8">
    <source>
        <dbReference type="Pfam" id="PF02687"/>
    </source>
</evidence>
<evidence type="ECO:0000256" key="4">
    <source>
        <dbReference type="ARBA" id="ARBA00022989"/>
    </source>
</evidence>
<dbReference type="InterPro" id="IPR050250">
    <property type="entry name" value="Macrolide_Exporter_MacB"/>
</dbReference>
<comment type="subcellular location">
    <subcellularLocation>
        <location evidence="1">Cell membrane</location>
        <topology evidence="1">Multi-pass membrane protein</topology>
    </subcellularLocation>
</comment>
<evidence type="ECO:0000313" key="9">
    <source>
        <dbReference type="EMBL" id="SFC13619.1"/>
    </source>
</evidence>
<dbReference type="PANTHER" id="PTHR30572">
    <property type="entry name" value="MEMBRANE COMPONENT OF TRANSPORTER-RELATED"/>
    <property type="match status" value="1"/>
</dbReference>
<evidence type="ECO:0000256" key="7">
    <source>
        <dbReference type="SAM" id="Phobius"/>
    </source>
</evidence>
<feature type="transmembrane region" description="Helical" evidence="7">
    <location>
        <begin position="370"/>
        <end position="395"/>
    </location>
</feature>
<feature type="transmembrane region" description="Helical" evidence="7">
    <location>
        <begin position="324"/>
        <end position="350"/>
    </location>
</feature>
<keyword evidence="4 7" id="KW-1133">Transmembrane helix</keyword>
<feature type="transmembrane region" description="Helical" evidence="7">
    <location>
        <begin position="807"/>
        <end position="834"/>
    </location>
</feature>
<dbReference type="PANTHER" id="PTHR30572:SF4">
    <property type="entry name" value="ABC TRANSPORTER PERMEASE YTRF"/>
    <property type="match status" value="1"/>
</dbReference>
<feature type="transmembrane region" description="Helical" evidence="7">
    <location>
        <begin position="491"/>
        <end position="510"/>
    </location>
</feature>
<keyword evidence="3 7" id="KW-0812">Transmembrane</keyword>
<evidence type="ECO:0000256" key="1">
    <source>
        <dbReference type="ARBA" id="ARBA00004651"/>
    </source>
</evidence>
<feature type="transmembrane region" description="Helical" evidence="7">
    <location>
        <begin position="763"/>
        <end position="786"/>
    </location>
</feature>
<dbReference type="STRING" id="574651.SAMN04487968_10427"/>
<proteinExistence type="inferred from homology"/>
<dbReference type="GO" id="GO:0022857">
    <property type="term" value="F:transmembrane transporter activity"/>
    <property type="evidence" value="ECO:0007669"/>
    <property type="project" value="TreeGrafter"/>
</dbReference>
<name>A0A1I1GPC5_9ACTN</name>
<feature type="transmembrane region" description="Helical" evidence="7">
    <location>
        <begin position="416"/>
        <end position="438"/>
    </location>
</feature>
<feature type="domain" description="ABC3 transporter permease C-terminal" evidence="8">
    <location>
        <begin position="281"/>
        <end position="399"/>
    </location>
</feature>
<protein>
    <submittedName>
        <fullName evidence="9">Putative ABC transport system permease protein</fullName>
    </submittedName>
</protein>